<dbReference type="SUPFAM" id="SSF55874">
    <property type="entry name" value="ATPase domain of HSP90 chaperone/DNA topoisomerase II/histidine kinase"/>
    <property type="match status" value="1"/>
</dbReference>
<gene>
    <name evidence="9" type="ORF">L0668_09795</name>
</gene>
<accession>A0ABS9D8S1</accession>
<keyword evidence="9" id="KW-0547">Nucleotide-binding</keyword>
<evidence type="ECO:0000259" key="7">
    <source>
        <dbReference type="PROSITE" id="PS50109"/>
    </source>
</evidence>
<dbReference type="PROSITE" id="PS50109">
    <property type="entry name" value="HIS_KIN"/>
    <property type="match status" value="1"/>
</dbReference>
<proteinExistence type="predicted"/>
<dbReference type="CDD" id="cd17546">
    <property type="entry name" value="REC_hyHK_CKI1_RcsC-like"/>
    <property type="match status" value="1"/>
</dbReference>
<dbReference type="SMART" id="SM00448">
    <property type="entry name" value="REC"/>
    <property type="match status" value="1"/>
</dbReference>
<evidence type="ECO:0000256" key="2">
    <source>
        <dbReference type="ARBA" id="ARBA00012438"/>
    </source>
</evidence>
<dbReference type="EMBL" id="JAKGAS010000004">
    <property type="protein sequence ID" value="MCF2948398.1"/>
    <property type="molecule type" value="Genomic_DNA"/>
</dbReference>
<dbReference type="InterPro" id="IPR004358">
    <property type="entry name" value="Sig_transdc_His_kin-like_C"/>
</dbReference>
<organism evidence="9 10">
    <name type="scientific">Paraglaciecola algarum</name>
    <dbReference type="NCBI Taxonomy" id="3050085"/>
    <lineage>
        <taxon>Bacteria</taxon>
        <taxon>Pseudomonadati</taxon>
        <taxon>Pseudomonadota</taxon>
        <taxon>Gammaproteobacteria</taxon>
        <taxon>Alteromonadales</taxon>
        <taxon>Alteromonadaceae</taxon>
        <taxon>Paraglaciecola</taxon>
    </lineage>
</organism>
<dbReference type="InterPro" id="IPR001789">
    <property type="entry name" value="Sig_transdc_resp-reg_receiver"/>
</dbReference>
<evidence type="ECO:0000256" key="3">
    <source>
        <dbReference type="ARBA" id="ARBA00022553"/>
    </source>
</evidence>
<evidence type="ECO:0000256" key="5">
    <source>
        <dbReference type="ARBA" id="ARBA00022777"/>
    </source>
</evidence>
<sequence length="537" mass="60272">MQIAPKTGDEVARLQALYDYDILDTEAEKVFDDLTLLASQICDKPITLISLVDPERQWFKSTVGIDATETSRDIAFCAHAIHQKDIFEVEDTLLDERFFDNPLVTSAPNIRFYAGTQLQTASGHAIGTLCVIDEKPSKLTEQQKQSLEILGRAVISQMELRKKIKDLKVATEHKTDFMSNMSHELRTPLNAIINFSQLLLDQVEQHPDPKLTEYLENIDYSGKRLLSVVNSVLDINKIEAGKMPITLKPVDFADLIHHLERMLNIGAKNKQVKFSVSINKNVPEELVIDEALISQIVTNLVHNAIKFTTSGNTVNADFSYENQRLIISIIDQGVGISEQDQEKLFNKFQQVGNTNNQQGSGLGLSIVQKLVTLLDGTIEVKSQLNKGSQFIVTLPMKTKNKSISKIENTEAPAQMFNLQAKVLLVEDNEINQAVMAAIFESLNLPVILAESGEIAVEKNQQTDFDLVFMDIHLPGIDGREATKIIKQTHPNLMIVALTADTFAQERDDNNTAIWHDYLTKPLEKNKLIEVLNRYIPQ</sequence>
<dbReference type="Pfam" id="PF00072">
    <property type="entry name" value="Response_reg"/>
    <property type="match status" value="1"/>
</dbReference>
<dbReference type="InterPro" id="IPR005467">
    <property type="entry name" value="His_kinase_dom"/>
</dbReference>
<dbReference type="Gene3D" id="3.40.50.2300">
    <property type="match status" value="1"/>
</dbReference>
<dbReference type="SMART" id="SM00388">
    <property type="entry name" value="HisKA"/>
    <property type="match status" value="1"/>
</dbReference>
<dbReference type="SMART" id="SM00387">
    <property type="entry name" value="HATPase_c"/>
    <property type="match status" value="1"/>
</dbReference>
<feature type="domain" description="Response regulatory" evidence="8">
    <location>
        <begin position="421"/>
        <end position="535"/>
    </location>
</feature>
<dbReference type="SUPFAM" id="SSF52172">
    <property type="entry name" value="CheY-like"/>
    <property type="match status" value="1"/>
</dbReference>
<dbReference type="PROSITE" id="PS50110">
    <property type="entry name" value="RESPONSE_REGULATORY"/>
    <property type="match status" value="1"/>
</dbReference>
<name>A0ABS9D8S1_9ALTE</name>
<keyword evidence="10" id="KW-1185">Reference proteome</keyword>
<feature type="domain" description="Histidine kinase" evidence="7">
    <location>
        <begin position="180"/>
        <end position="398"/>
    </location>
</feature>
<dbReference type="CDD" id="cd16922">
    <property type="entry name" value="HATPase_EvgS-ArcB-TorS-like"/>
    <property type="match status" value="1"/>
</dbReference>
<dbReference type="CDD" id="cd00082">
    <property type="entry name" value="HisKA"/>
    <property type="match status" value="1"/>
</dbReference>
<dbReference type="PANTHER" id="PTHR43047">
    <property type="entry name" value="TWO-COMPONENT HISTIDINE PROTEIN KINASE"/>
    <property type="match status" value="1"/>
</dbReference>
<dbReference type="EC" id="2.7.13.3" evidence="2"/>
<evidence type="ECO:0000256" key="6">
    <source>
        <dbReference type="PROSITE-ProRule" id="PRU00169"/>
    </source>
</evidence>
<evidence type="ECO:0000256" key="1">
    <source>
        <dbReference type="ARBA" id="ARBA00000085"/>
    </source>
</evidence>
<dbReference type="InterPro" id="IPR036890">
    <property type="entry name" value="HATPase_C_sf"/>
</dbReference>
<dbReference type="Pfam" id="PF01590">
    <property type="entry name" value="GAF"/>
    <property type="match status" value="1"/>
</dbReference>
<dbReference type="InterPro" id="IPR003594">
    <property type="entry name" value="HATPase_dom"/>
</dbReference>
<dbReference type="InterPro" id="IPR011006">
    <property type="entry name" value="CheY-like_superfamily"/>
</dbReference>
<dbReference type="Gene3D" id="3.30.450.40">
    <property type="match status" value="1"/>
</dbReference>
<dbReference type="InterPro" id="IPR029016">
    <property type="entry name" value="GAF-like_dom_sf"/>
</dbReference>
<dbReference type="RefSeq" id="WP_235312152.1">
    <property type="nucleotide sequence ID" value="NZ_JAKGAS010000004.1"/>
</dbReference>
<keyword evidence="4" id="KW-0808">Transferase</keyword>
<dbReference type="InterPro" id="IPR003661">
    <property type="entry name" value="HisK_dim/P_dom"/>
</dbReference>
<dbReference type="Pfam" id="PF00512">
    <property type="entry name" value="HisKA"/>
    <property type="match status" value="1"/>
</dbReference>
<keyword evidence="9" id="KW-0067">ATP-binding</keyword>
<keyword evidence="3 6" id="KW-0597">Phosphoprotein</keyword>
<evidence type="ECO:0000313" key="9">
    <source>
        <dbReference type="EMBL" id="MCF2948398.1"/>
    </source>
</evidence>
<reference evidence="9 10" key="1">
    <citation type="submission" date="2022-01" db="EMBL/GenBank/DDBJ databases">
        <title>Paraglaciecola sp. G1-23.</title>
        <authorList>
            <person name="Jin M.S."/>
            <person name="Han D.M."/>
            <person name="Kim H.M."/>
            <person name="Jeon C.O."/>
        </authorList>
    </citation>
    <scope>NUCLEOTIDE SEQUENCE [LARGE SCALE GENOMIC DNA]</scope>
    <source>
        <strain evidence="9 10">G1-23</strain>
    </source>
</reference>
<dbReference type="GO" id="GO:0005524">
    <property type="term" value="F:ATP binding"/>
    <property type="evidence" value="ECO:0007669"/>
    <property type="project" value="UniProtKB-KW"/>
</dbReference>
<dbReference type="SUPFAM" id="SSF55781">
    <property type="entry name" value="GAF domain-like"/>
    <property type="match status" value="1"/>
</dbReference>
<dbReference type="PANTHER" id="PTHR43047:SF72">
    <property type="entry name" value="OSMOSENSING HISTIDINE PROTEIN KINASE SLN1"/>
    <property type="match status" value="1"/>
</dbReference>
<dbReference type="InterPro" id="IPR003018">
    <property type="entry name" value="GAF"/>
</dbReference>
<comment type="catalytic activity">
    <reaction evidence="1">
        <text>ATP + protein L-histidine = ADP + protein N-phospho-L-histidine.</text>
        <dbReference type="EC" id="2.7.13.3"/>
    </reaction>
</comment>
<evidence type="ECO:0000256" key="4">
    <source>
        <dbReference type="ARBA" id="ARBA00022679"/>
    </source>
</evidence>
<keyword evidence="5" id="KW-0418">Kinase</keyword>
<dbReference type="Proteomes" id="UP001521137">
    <property type="component" value="Unassembled WGS sequence"/>
</dbReference>
<feature type="modified residue" description="4-aspartylphosphate" evidence="6">
    <location>
        <position position="470"/>
    </location>
</feature>
<evidence type="ECO:0000313" key="10">
    <source>
        <dbReference type="Proteomes" id="UP001521137"/>
    </source>
</evidence>
<dbReference type="SUPFAM" id="SSF47384">
    <property type="entry name" value="Homodimeric domain of signal transducing histidine kinase"/>
    <property type="match status" value="1"/>
</dbReference>
<evidence type="ECO:0000259" key="8">
    <source>
        <dbReference type="PROSITE" id="PS50110"/>
    </source>
</evidence>
<protein>
    <recommendedName>
        <fullName evidence="2">histidine kinase</fullName>
        <ecNumber evidence="2">2.7.13.3</ecNumber>
    </recommendedName>
</protein>
<dbReference type="Pfam" id="PF02518">
    <property type="entry name" value="HATPase_c"/>
    <property type="match status" value="1"/>
</dbReference>
<dbReference type="Gene3D" id="3.30.565.10">
    <property type="entry name" value="Histidine kinase-like ATPase, C-terminal domain"/>
    <property type="match status" value="1"/>
</dbReference>
<dbReference type="InterPro" id="IPR036097">
    <property type="entry name" value="HisK_dim/P_sf"/>
</dbReference>
<dbReference type="Gene3D" id="1.10.287.130">
    <property type="match status" value="1"/>
</dbReference>
<dbReference type="PRINTS" id="PR00344">
    <property type="entry name" value="BCTRLSENSOR"/>
</dbReference>
<comment type="caution">
    <text evidence="9">The sequence shown here is derived from an EMBL/GenBank/DDBJ whole genome shotgun (WGS) entry which is preliminary data.</text>
</comment>